<organism evidence="1 2">
    <name type="scientific">Panaeolus cyanescens</name>
    <dbReference type="NCBI Taxonomy" id="181874"/>
    <lineage>
        <taxon>Eukaryota</taxon>
        <taxon>Fungi</taxon>
        <taxon>Dikarya</taxon>
        <taxon>Basidiomycota</taxon>
        <taxon>Agaricomycotina</taxon>
        <taxon>Agaricomycetes</taxon>
        <taxon>Agaricomycetidae</taxon>
        <taxon>Agaricales</taxon>
        <taxon>Agaricineae</taxon>
        <taxon>Galeropsidaceae</taxon>
        <taxon>Panaeolus</taxon>
    </lineage>
</organism>
<name>A0A409VJQ1_9AGAR</name>
<keyword evidence="2" id="KW-1185">Reference proteome</keyword>
<protein>
    <recommendedName>
        <fullName evidence="3">F-box domain-containing protein</fullName>
    </recommendedName>
</protein>
<dbReference type="OrthoDB" id="10460668at2759"/>
<dbReference type="InParanoid" id="A0A409VJQ1"/>
<dbReference type="Proteomes" id="UP000284842">
    <property type="component" value="Unassembled WGS sequence"/>
</dbReference>
<dbReference type="EMBL" id="NHTK01006042">
    <property type="protein sequence ID" value="PPQ66478.1"/>
    <property type="molecule type" value="Genomic_DNA"/>
</dbReference>
<gene>
    <name evidence="1" type="ORF">CVT24_007052</name>
</gene>
<evidence type="ECO:0000313" key="1">
    <source>
        <dbReference type="EMBL" id="PPQ66478.1"/>
    </source>
</evidence>
<evidence type="ECO:0000313" key="2">
    <source>
        <dbReference type="Proteomes" id="UP000284842"/>
    </source>
</evidence>
<accession>A0A409VJQ1</accession>
<comment type="caution">
    <text evidence="1">The sequence shown here is derived from an EMBL/GenBank/DDBJ whole genome shotgun (WGS) entry which is preliminary data.</text>
</comment>
<sequence>MTPHIPNDILGEIINVLGEESNFETVKSIAQLSSFCLHQSRQHLFRTIEVTTSQSDSESSGRTLQDFISFFTGHSELLQYIHHFVLHILYPLPSSSAQLLKPSDQAQCSTILLKASNLNSLSLAIDMDQTQAYLPSFSPSWTGSSFEPIRALVGDLLFAHRSLSSLSLTRVSDFPIEVLSFAPYLRSLSLDNSQLIVSSEGLDKARKVNGNDSHETLLSVFSDSFAYPCLESLRIDVMQSSHFTDSATSLVRRVSEPDGQFILPLSNLKKLYLGLEDSPQCFKAVSDMLQAQAIDSLELLSIRIPCPMKGKSTSILNSPEKTRAYT</sequence>
<dbReference type="AlphaFoldDB" id="A0A409VJQ1"/>
<evidence type="ECO:0008006" key="3">
    <source>
        <dbReference type="Google" id="ProtNLM"/>
    </source>
</evidence>
<proteinExistence type="predicted"/>
<reference evidence="1 2" key="1">
    <citation type="journal article" date="2018" name="Evol. Lett.">
        <title>Horizontal gene cluster transfer increased hallucinogenic mushroom diversity.</title>
        <authorList>
            <person name="Reynolds H.T."/>
            <person name="Vijayakumar V."/>
            <person name="Gluck-Thaler E."/>
            <person name="Korotkin H.B."/>
            <person name="Matheny P.B."/>
            <person name="Slot J.C."/>
        </authorList>
    </citation>
    <scope>NUCLEOTIDE SEQUENCE [LARGE SCALE GENOMIC DNA]</scope>
    <source>
        <strain evidence="1 2">2629</strain>
    </source>
</reference>